<evidence type="ECO:0000313" key="2">
    <source>
        <dbReference type="Proteomes" id="UP000229740"/>
    </source>
</evidence>
<name>A0A2G6E591_9BACT</name>
<dbReference type="CDD" id="cd00077">
    <property type="entry name" value="HDc"/>
    <property type="match status" value="1"/>
</dbReference>
<gene>
    <name evidence="1" type="ORF">CSB45_08395</name>
</gene>
<dbReference type="Gene3D" id="1.10.3210.10">
    <property type="entry name" value="Hypothetical protein af1432"/>
    <property type="match status" value="1"/>
</dbReference>
<dbReference type="PANTHER" id="PTHR35795:SF1">
    <property type="entry name" value="BIS(5'-NUCLEOSYL)-TETRAPHOSPHATASE, SYMMETRICAL"/>
    <property type="match status" value="1"/>
</dbReference>
<dbReference type="AlphaFoldDB" id="A0A2G6E591"/>
<comment type="caution">
    <text evidence="1">The sequence shown here is derived from an EMBL/GenBank/DDBJ whole genome shotgun (WGS) entry which is preliminary data.</text>
</comment>
<sequence length="196" mass="22256">MQHIDYFAIIHKYIPPDSKLYRVYIPHVTLVTAQALSIAKRLCLSAEQQRFIEEAAMLHDIGIVKVKPYAAGTDESVPPYLCHGPLGRALLESEGLNRHALVAERHIGLGLSRDEILQQRLPLPRRNMLAESLEERIICWADLFFSKSPHLLWVQKSVSDVRKLASRYGERQLDVFESWLNEFGAENGQIGITTSP</sequence>
<protein>
    <submittedName>
        <fullName evidence="1">Phosphohydrolase</fullName>
    </submittedName>
</protein>
<dbReference type="InterPro" id="IPR003607">
    <property type="entry name" value="HD/PDEase_dom"/>
</dbReference>
<dbReference type="Proteomes" id="UP000229740">
    <property type="component" value="Unassembled WGS sequence"/>
</dbReference>
<dbReference type="InterPro" id="IPR051094">
    <property type="entry name" value="Diverse_Catalytic_Enzymes"/>
</dbReference>
<dbReference type="PANTHER" id="PTHR35795">
    <property type="entry name" value="SLR1885 PROTEIN"/>
    <property type="match status" value="1"/>
</dbReference>
<organism evidence="1 2">
    <name type="scientific">candidate division KSB3 bacterium</name>
    <dbReference type="NCBI Taxonomy" id="2044937"/>
    <lineage>
        <taxon>Bacteria</taxon>
        <taxon>candidate division KSB3</taxon>
    </lineage>
</organism>
<dbReference type="SUPFAM" id="SSF109604">
    <property type="entry name" value="HD-domain/PDEase-like"/>
    <property type="match status" value="1"/>
</dbReference>
<keyword evidence="1" id="KW-0378">Hydrolase</keyword>
<dbReference type="EMBL" id="PDPS01000028">
    <property type="protein sequence ID" value="PID57235.1"/>
    <property type="molecule type" value="Genomic_DNA"/>
</dbReference>
<dbReference type="GO" id="GO:0016787">
    <property type="term" value="F:hydrolase activity"/>
    <property type="evidence" value="ECO:0007669"/>
    <property type="project" value="UniProtKB-KW"/>
</dbReference>
<evidence type="ECO:0000313" key="1">
    <source>
        <dbReference type="EMBL" id="PID57235.1"/>
    </source>
</evidence>
<reference evidence="1 2" key="1">
    <citation type="submission" date="2017-10" db="EMBL/GenBank/DDBJ databases">
        <title>Novel microbial diversity and functional potential in the marine mammal oral microbiome.</title>
        <authorList>
            <person name="Dudek N.K."/>
            <person name="Sun C.L."/>
            <person name="Burstein D."/>
            <person name="Kantor R.S."/>
            <person name="Aliaga Goltsman D.S."/>
            <person name="Bik E.M."/>
            <person name="Thomas B.C."/>
            <person name="Banfield J.F."/>
            <person name="Relman D.A."/>
        </authorList>
    </citation>
    <scope>NUCLEOTIDE SEQUENCE [LARGE SCALE GENOMIC DNA]</scope>
    <source>
        <strain evidence="1">DOLZORAL124_49_17</strain>
    </source>
</reference>
<proteinExistence type="predicted"/>
<accession>A0A2G6E591</accession>